<protein>
    <submittedName>
        <fullName evidence="1">Uncharacterized protein</fullName>
    </submittedName>
</protein>
<comment type="caution">
    <text evidence="1">The sequence shown here is derived from an EMBL/GenBank/DDBJ whole genome shotgun (WGS) entry which is preliminary data.</text>
</comment>
<proteinExistence type="predicted"/>
<gene>
    <name evidence="1" type="ORF">ABH38_12060</name>
</gene>
<dbReference type="STRING" id="1202450.B586_09575"/>
<sequence length="63" mass="6788">MLHLLCAFASVQFLYTQLLLLTGVQFVSGGSATAMGAVLVTLPQIVVAMRVARRIMWPNLLVG</sequence>
<accession>A0A0I9YPT0</accession>
<evidence type="ECO:0000313" key="2">
    <source>
        <dbReference type="Proteomes" id="UP000036334"/>
    </source>
</evidence>
<keyword evidence="2" id="KW-1185">Reference proteome</keyword>
<dbReference type="EMBL" id="LDPR01000009">
    <property type="protein sequence ID" value="KLO36303.1"/>
    <property type="molecule type" value="Genomic_DNA"/>
</dbReference>
<dbReference type="Proteomes" id="UP000036334">
    <property type="component" value="Unassembled WGS sequence"/>
</dbReference>
<dbReference type="AlphaFoldDB" id="A0A0I9YPT0"/>
<name>A0A0I9YPT0_9MYCO</name>
<evidence type="ECO:0000313" key="1">
    <source>
        <dbReference type="EMBL" id="KLO36303.1"/>
    </source>
</evidence>
<reference evidence="1 2" key="1">
    <citation type="submission" date="2015-05" db="EMBL/GenBank/DDBJ databases">
        <title>Genome sequence of Mycobacterium haemophilum.</title>
        <authorList>
            <person name="Greninger A.L."/>
            <person name="Cunningham G."/>
            <person name="Miller S."/>
        </authorList>
    </citation>
    <scope>NUCLEOTIDE SEQUENCE [LARGE SCALE GENOMIC DNA]</scope>
    <source>
        <strain evidence="2">UC1</strain>
    </source>
</reference>
<organism evidence="1 2">
    <name type="scientific">Mycobacterium haemophilum</name>
    <dbReference type="NCBI Taxonomy" id="29311"/>
    <lineage>
        <taxon>Bacteria</taxon>
        <taxon>Bacillati</taxon>
        <taxon>Actinomycetota</taxon>
        <taxon>Actinomycetes</taxon>
        <taxon>Mycobacteriales</taxon>
        <taxon>Mycobacteriaceae</taxon>
        <taxon>Mycobacterium</taxon>
    </lineage>
</organism>